<dbReference type="Proteomes" id="UP000289340">
    <property type="component" value="Chromosome 2"/>
</dbReference>
<keyword evidence="2" id="KW-1185">Reference proteome</keyword>
<dbReference type="AlphaFoldDB" id="A0A445LPM9"/>
<dbReference type="EMBL" id="QZWG01000002">
    <property type="protein sequence ID" value="RZC25164.1"/>
    <property type="molecule type" value="Genomic_DNA"/>
</dbReference>
<evidence type="ECO:0000313" key="1">
    <source>
        <dbReference type="EMBL" id="RZC25164.1"/>
    </source>
</evidence>
<comment type="caution">
    <text evidence="1">The sequence shown here is derived from an EMBL/GenBank/DDBJ whole genome shotgun (WGS) entry which is preliminary data.</text>
</comment>
<evidence type="ECO:0000313" key="2">
    <source>
        <dbReference type="Proteomes" id="UP000289340"/>
    </source>
</evidence>
<organism evidence="1 2">
    <name type="scientific">Glycine soja</name>
    <name type="common">Wild soybean</name>
    <dbReference type="NCBI Taxonomy" id="3848"/>
    <lineage>
        <taxon>Eukaryota</taxon>
        <taxon>Viridiplantae</taxon>
        <taxon>Streptophyta</taxon>
        <taxon>Embryophyta</taxon>
        <taxon>Tracheophyta</taxon>
        <taxon>Spermatophyta</taxon>
        <taxon>Magnoliopsida</taxon>
        <taxon>eudicotyledons</taxon>
        <taxon>Gunneridae</taxon>
        <taxon>Pentapetalae</taxon>
        <taxon>rosids</taxon>
        <taxon>fabids</taxon>
        <taxon>Fabales</taxon>
        <taxon>Fabaceae</taxon>
        <taxon>Papilionoideae</taxon>
        <taxon>50 kb inversion clade</taxon>
        <taxon>NPAAA clade</taxon>
        <taxon>indigoferoid/millettioid clade</taxon>
        <taxon>Phaseoleae</taxon>
        <taxon>Glycine</taxon>
        <taxon>Glycine subgen. Soja</taxon>
    </lineage>
</organism>
<proteinExistence type="predicted"/>
<protein>
    <submittedName>
        <fullName evidence="1">BTB/POZ domain-containing protein</fullName>
    </submittedName>
</protein>
<sequence length="131" mass="14680">MSDDLQTPVILTGALQEALKFVNTSLKMLKVLQQLKDKALKRADMKFMKLGTRPDTFYSEQATRTLVSDISADLVIKIYDTTYMLHQSSLLPKCGLVRRLCSDSSDFENVPLELHDMSGGADAFEICAKFL</sequence>
<name>A0A445LPM9_GLYSO</name>
<gene>
    <name evidence="1" type="ORF">D0Y65_004031</name>
</gene>
<accession>A0A445LPM9</accession>
<reference evidence="1 2" key="1">
    <citation type="submission" date="2018-09" db="EMBL/GenBank/DDBJ databases">
        <title>A high-quality reference genome of wild soybean provides a powerful tool to mine soybean genomes.</title>
        <authorList>
            <person name="Xie M."/>
            <person name="Chung C.Y.L."/>
            <person name="Li M.-W."/>
            <person name="Wong F.-L."/>
            <person name="Chan T.-F."/>
            <person name="Lam H.-M."/>
        </authorList>
    </citation>
    <scope>NUCLEOTIDE SEQUENCE [LARGE SCALE GENOMIC DNA]</scope>
    <source>
        <strain evidence="2">cv. W05</strain>
        <tissue evidence="1">Hypocotyl of etiolated seedlings</tissue>
    </source>
</reference>